<sequence length="106" mass="11726">MANSTGLQFTVKVGALAETTFAVVDFELSEALNQPFALSLSLASSQADIDFGAVLDQPCELLVWYEGELQRRVSGIVSRFAQGDTGFRRTRYQAEVRPALWRLGLR</sequence>
<gene>
    <name evidence="1" type="ORF">EFS38_20380</name>
</gene>
<dbReference type="EMBL" id="RJLS01000068">
    <property type="protein sequence ID" value="RNM17931.1"/>
    <property type="molecule type" value="Genomic_DNA"/>
</dbReference>
<dbReference type="RefSeq" id="WP_269089685.1">
    <property type="nucleotide sequence ID" value="NZ_RJLS01000068.1"/>
</dbReference>
<dbReference type="Gene3D" id="2.30.110.50">
    <property type="match status" value="1"/>
</dbReference>
<dbReference type="Pfam" id="PF05954">
    <property type="entry name" value="Phage_GPD"/>
    <property type="match status" value="1"/>
</dbReference>
<evidence type="ECO:0000313" key="1">
    <source>
        <dbReference type="EMBL" id="RNM17931.1"/>
    </source>
</evidence>
<evidence type="ECO:0000313" key="2">
    <source>
        <dbReference type="Proteomes" id="UP000271870"/>
    </source>
</evidence>
<comment type="caution">
    <text evidence="1">The sequence shown here is derived from an EMBL/GenBank/DDBJ whole genome shotgun (WGS) entry which is preliminary data.</text>
</comment>
<dbReference type="SUPFAM" id="SSF69279">
    <property type="entry name" value="Phage tail proteins"/>
    <property type="match status" value="1"/>
</dbReference>
<dbReference type="Proteomes" id="UP000271870">
    <property type="component" value="Unassembled WGS sequence"/>
</dbReference>
<proteinExistence type="predicted"/>
<organism evidence="1 2">
    <name type="scientific">Dickeya undicola</name>
    <dbReference type="NCBI Taxonomy" id="1577887"/>
    <lineage>
        <taxon>Bacteria</taxon>
        <taxon>Pseudomonadati</taxon>
        <taxon>Pseudomonadota</taxon>
        <taxon>Gammaproteobacteria</taxon>
        <taxon>Enterobacterales</taxon>
        <taxon>Pectobacteriaceae</taxon>
        <taxon>Dickeya</taxon>
    </lineage>
</organism>
<accession>A0ABX9WR19</accession>
<feature type="non-terminal residue" evidence="1">
    <location>
        <position position="106"/>
    </location>
</feature>
<protein>
    <submittedName>
        <fullName evidence="1">Type VI secretion system tip protein VgrG</fullName>
    </submittedName>
</protein>
<name>A0ABX9WR19_9GAMM</name>
<keyword evidence="2" id="KW-1185">Reference proteome</keyword>
<reference evidence="1 2" key="1">
    <citation type="submission" date="2018-11" db="EMBL/GenBank/DDBJ databases">
        <title>Characterization of surface water Dickeya isolates.</title>
        <authorList>
            <person name="Van Gijsegem F."/>
            <person name="Pedron J."/>
        </authorList>
    </citation>
    <scope>NUCLEOTIDE SEQUENCE [LARGE SCALE GENOMIC DNA]</scope>
    <source>
        <strain evidence="1 2">FVG10-MFV-A16</strain>
    </source>
</reference>